<organism evidence="18 19">
    <name type="scientific">Exidia glandulosa HHB12029</name>
    <dbReference type="NCBI Taxonomy" id="1314781"/>
    <lineage>
        <taxon>Eukaryota</taxon>
        <taxon>Fungi</taxon>
        <taxon>Dikarya</taxon>
        <taxon>Basidiomycota</taxon>
        <taxon>Agaricomycotina</taxon>
        <taxon>Agaricomycetes</taxon>
        <taxon>Auriculariales</taxon>
        <taxon>Exidiaceae</taxon>
        <taxon>Exidia</taxon>
    </lineage>
</organism>
<evidence type="ECO:0000256" key="5">
    <source>
        <dbReference type="ARBA" id="ARBA00022490"/>
    </source>
</evidence>
<keyword evidence="9 15" id="KW-0492">Microsome</keyword>
<comment type="similarity">
    <text evidence="3 15">Belongs to the SFH5 family.</text>
</comment>
<keyword evidence="6" id="KW-0349">Heme</keyword>
<dbReference type="Gene3D" id="3.40.525.10">
    <property type="entry name" value="CRAL-TRIO lipid binding domain"/>
    <property type="match status" value="1"/>
</dbReference>
<keyword evidence="19" id="KW-1185">Reference proteome</keyword>
<dbReference type="PROSITE" id="PS50191">
    <property type="entry name" value="CRAL_TRIO"/>
    <property type="match status" value="1"/>
</dbReference>
<evidence type="ECO:0000256" key="13">
    <source>
        <dbReference type="ARBA" id="ARBA00024146"/>
    </source>
</evidence>
<dbReference type="GO" id="GO:0017157">
    <property type="term" value="P:regulation of exocytosis"/>
    <property type="evidence" value="ECO:0007669"/>
    <property type="project" value="TreeGrafter"/>
</dbReference>
<comment type="function">
    <text evidence="14">Non-classical phosphatidylinositol (PtdIns) transfer protein (PITP), which exhibits PtdIns-binding/transfer activity in the absence of detectable PtdCho-binding/transfer activity. Regulates PtdIns(4,5)P2 homeostasis at the plasma membrane. Heme-binding protein that may play a role in organic oxidant-induced stress responses.</text>
</comment>
<protein>
    <recommendedName>
        <fullName evidence="15">Phosphatidylinositol transfer protein SFH5</fullName>
        <shortName evidence="15">PITP SFH5</shortName>
    </recommendedName>
</protein>
<evidence type="ECO:0000256" key="16">
    <source>
        <dbReference type="SAM" id="MobiDB-lite"/>
    </source>
</evidence>
<dbReference type="InterPro" id="IPR042938">
    <property type="entry name" value="Sfh5"/>
</dbReference>
<dbReference type="GO" id="GO:0005886">
    <property type="term" value="C:plasma membrane"/>
    <property type="evidence" value="ECO:0007669"/>
    <property type="project" value="TreeGrafter"/>
</dbReference>
<dbReference type="SMART" id="SM00516">
    <property type="entry name" value="SEC14"/>
    <property type="match status" value="1"/>
</dbReference>
<keyword evidence="4 15" id="KW-0813">Transport</keyword>
<dbReference type="InParanoid" id="A0A165H639"/>
<comment type="cofactor">
    <cofactor evidence="1">
        <name>heme b</name>
        <dbReference type="ChEBI" id="CHEBI:60344"/>
    </cofactor>
</comment>
<dbReference type="InterPro" id="IPR036865">
    <property type="entry name" value="CRAL-TRIO_dom_sf"/>
</dbReference>
<feature type="domain" description="CRAL-TRIO" evidence="17">
    <location>
        <begin position="142"/>
        <end position="317"/>
    </location>
</feature>
<accession>A0A165H639</accession>
<reference evidence="18 19" key="1">
    <citation type="journal article" date="2016" name="Mol. Biol. Evol.">
        <title>Comparative Genomics of Early-Diverging Mushroom-Forming Fungi Provides Insights into the Origins of Lignocellulose Decay Capabilities.</title>
        <authorList>
            <person name="Nagy L.G."/>
            <person name="Riley R."/>
            <person name="Tritt A."/>
            <person name="Adam C."/>
            <person name="Daum C."/>
            <person name="Floudas D."/>
            <person name="Sun H."/>
            <person name="Yadav J.S."/>
            <person name="Pangilinan J."/>
            <person name="Larsson K.H."/>
            <person name="Matsuura K."/>
            <person name="Barry K."/>
            <person name="Labutti K."/>
            <person name="Kuo R."/>
            <person name="Ohm R.A."/>
            <person name="Bhattacharya S.S."/>
            <person name="Shirouzu T."/>
            <person name="Yoshinaga Y."/>
            <person name="Martin F.M."/>
            <person name="Grigoriev I.V."/>
            <person name="Hibbett D.S."/>
        </authorList>
    </citation>
    <scope>NUCLEOTIDE SEQUENCE [LARGE SCALE GENOMIC DNA]</scope>
    <source>
        <strain evidence="18 19">HHB12029</strain>
    </source>
</reference>
<name>A0A165H639_EXIGL</name>
<evidence type="ECO:0000256" key="2">
    <source>
        <dbReference type="ARBA" id="ARBA00004406"/>
    </source>
</evidence>
<dbReference type="GO" id="GO:0008526">
    <property type="term" value="F:phosphatidylinositol transfer activity"/>
    <property type="evidence" value="ECO:0007669"/>
    <property type="project" value="UniProtKB-UniRule"/>
</dbReference>
<evidence type="ECO:0000313" key="19">
    <source>
        <dbReference type="Proteomes" id="UP000077266"/>
    </source>
</evidence>
<keyword evidence="8 15" id="KW-0256">Endoplasmic reticulum</keyword>
<feature type="region of interest" description="Disordered" evidence="16">
    <location>
        <begin position="1"/>
        <end position="55"/>
    </location>
</feature>
<keyword evidence="5 15" id="KW-0963">Cytoplasm</keyword>
<comment type="catalytic activity">
    <reaction evidence="13">
        <text>a 1,2-diacyl-sn-glycero-3-phospho-(1D-myo-inositol)(in) = a 1,2-diacyl-sn-glycero-3-phospho-(1D-myo-inositol)(out)</text>
        <dbReference type="Rhea" id="RHEA:38691"/>
        <dbReference type="ChEBI" id="CHEBI:57880"/>
    </reaction>
    <physiologicalReaction direction="left-to-right" evidence="13">
        <dbReference type="Rhea" id="RHEA:38692"/>
    </physiologicalReaction>
</comment>
<dbReference type="GO" id="GO:0005829">
    <property type="term" value="C:cytosol"/>
    <property type="evidence" value="ECO:0007669"/>
    <property type="project" value="TreeGrafter"/>
</dbReference>
<dbReference type="Pfam" id="PF00650">
    <property type="entry name" value="CRAL_TRIO"/>
    <property type="match status" value="1"/>
</dbReference>
<keyword evidence="11 15" id="KW-0445">Lipid transport</keyword>
<dbReference type="InterPro" id="IPR001251">
    <property type="entry name" value="CRAL-TRIO_dom"/>
</dbReference>
<evidence type="ECO:0000313" key="18">
    <source>
        <dbReference type="EMBL" id="KZV91507.1"/>
    </source>
</evidence>
<dbReference type="EMBL" id="KV426026">
    <property type="protein sequence ID" value="KZV91507.1"/>
    <property type="molecule type" value="Genomic_DNA"/>
</dbReference>
<feature type="compositionally biased region" description="Low complexity" evidence="16">
    <location>
        <begin position="1"/>
        <end position="32"/>
    </location>
</feature>
<dbReference type="STRING" id="1314781.A0A165H639"/>
<dbReference type="PANTHER" id="PTHR47669">
    <property type="entry name" value="PHOSPHATIDYLINOSITOL TRANSFER PROTEIN SFH5"/>
    <property type="match status" value="1"/>
</dbReference>
<evidence type="ECO:0000256" key="1">
    <source>
        <dbReference type="ARBA" id="ARBA00001970"/>
    </source>
</evidence>
<evidence type="ECO:0000256" key="15">
    <source>
        <dbReference type="RuleBase" id="RU367059"/>
    </source>
</evidence>
<keyword evidence="10" id="KW-0408">Iron</keyword>
<dbReference type="OrthoDB" id="75724at2759"/>
<dbReference type="PANTHER" id="PTHR47669:SF1">
    <property type="entry name" value="PHOSPHATIDYLINOSITOL TRANSFER PROTEIN SFH5"/>
    <property type="match status" value="1"/>
</dbReference>
<evidence type="ECO:0000256" key="4">
    <source>
        <dbReference type="ARBA" id="ARBA00022448"/>
    </source>
</evidence>
<proteinExistence type="inferred from homology"/>
<evidence type="ECO:0000256" key="11">
    <source>
        <dbReference type="ARBA" id="ARBA00023055"/>
    </source>
</evidence>
<evidence type="ECO:0000256" key="9">
    <source>
        <dbReference type="ARBA" id="ARBA00022848"/>
    </source>
</evidence>
<dbReference type="SUPFAM" id="SSF52087">
    <property type="entry name" value="CRAL/TRIO domain"/>
    <property type="match status" value="1"/>
</dbReference>
<dbReference type="GO" id="GO:0032541">
    <property type="term" value="C:cortical endoplasmic reticulum"/>
    <property type="evidence" value="ECO:0007669"/>
    <property type="project" value="TreeGrafter"/>
</dbReference>
<dbReference type="Proteomes" id="UP000077266">
    <property type="component" value="Unassembled WGS sequence"/>
</dbReference>
<keyword evidence="7" id="KW-0479">Metal-binding</keyword>
<dbReference type="GO" id="GO:0005789">
    <property type="term" value="C:endoplasmic reticulum membrane"/>
    <property type="evidence" value="ECO:0007669"/>
    <property type="project" value="UniProtKB-SubCell"/>
</dbReference>
<dbReference type="CDD" id="cd00170">
    <property type="entry name" value="SEC14"/>
    <property type="match status" value="1"/>
</dbReference>
<evidence type="ECO:0000256" key="3">
    <source>
        <dbReference type="ARBA" id="ARBA00006667"/>
    </source>
</evidence>
<dbReference type="AlphaFoldDB" id="A0A165H639"/>
<sequence length="317" mass="34757">MSDEPAAAVAPAAPEVVPAAEAVPAEPAAAVEEPTKEAKPVAVVDGPDPSSPLVDKLSTQDKTAIKALRAKLPEILKSAYEDTSKPERTTTTIWGVTLDPASPPSAKEFIVYYKFLKARNMSVDAARDMLLATLRWRDEMDIDAIMKEEFPEDVFGTLGRISGKDKEGRPVTYNLYGEVKDNKAVFGDVKRFIRWRVQLMEKGVALLDFETVDQMVQVHDYTGVSSSSRTPESKAAASEASSVFGSHYPELLSRKFFVGVPTLMSWIFWVFKAIVPSQTFAKMTVVGTGSATIGKELEKVIEKKELPERYGGEGSKF</sequence>
<comment type="subcellular location">
    <subcellularLocation>
        <location evidence="15">Cytoplasm</location>
    </subcellularLocation>
    <subcellularLocation>
        <location evidence="2 15">Endoplasmic reticulum membrane</location>
        <topology evidence="2 15">Peripheral membrane protein</topology>
    </subcellularLocation>
    <subcellularLocation>
        <location evidence="15">Microsome membrane</location>
        <topology evidence="15">Peripheral membrane protein</topology>
    </subcellularLocation>
</comment>
<evidence type="ECO:0000256" key="10">
    <source>
        <dbReference type="ARBA" id="ARBA00023004"/>
    </source>
</evidence>
<dbReference type="InterPro" id="IPR036273">
    <property type="entry name" value="CRAL/TRIO_N_dom_sf"/>
</dbReference>
<evidence type="ECO:0000256" key="7">
    <source>
        <dbReference type="ARBA" id="ARBA00022723"/>
    </source>
</evidence>
<gene>
    <name evidence="18" type="ORF">EXIGLDRAFT_676061</name>
</gene>
<keyword evidence="12 15" id="KW-0472">Membrane</keyword>
<evidence type="ECO:0000256" key="14">
    <source>
        <dbReference type="ARBA" id="ARBA00024180"/>
    </source>
</evidence>
<evidence type="ECO:0000256" key="12">
    <source>
        <dbReference type="ARBA" id="ARBA00023136"/>
    </source>
</evidence>
<dbReference type="GO" id="GO:0046872">
    <property type="term" value="F:metal ion binding"/>
    <property type="evidence" value="ECO:0007669"/>
    <property type="project" value="UniProtKB-KW"/>
</dbReference>
<evidence type="ECO:0000256" key="6">
    <source>
        <dbReference type="ARBA" id="ARBA00022617"/>
    </source>
</evidence>
<evidence type="ECO:0000256" key="8">
    <source>
        <dbReference type="ARBA" id="ARBA00022824"/>
    </source>
</evidence>
<dbReference type="SUPFAM" id="SSF46938">
    <property type="entry name" value="CRAL/TRIO N-terminal domain"/>
    <property type="match status" value="1"/>
</dbReference>
<evidence type="ECO:0000259" key="17">
    <source>
        <dbReference type="PROSITE" id="PS50191"/>
    </source>
</evidence>
<dbReference type="GO" id="GO:0043001">
    <property type="term" value="P:Golgi to plasma membrane protein transport"/>
    <property type="evidence" value="ECO:0007669"/>
    <property type="project" value="TreeGrafter"/>
</dbReference>